<gene>
    <name evidence="2" type="ORF">BpHYR1_019999</name>
</gene>
<name>A0A3M7QZP3_BRAPC</name>
<evidence type="ECO:0000313" key="2">
    <source>
        <dbReference type="EMBL" id="RNA16488.1"/>
    </source>
</evidence>
<evidence type="ECO:0000313" key="3">
    <source>
        <dbReference type="Proteomes" id="UP000276133"/>
    </source>
</evidence>
<keyword evidence="3" id="KW-1185">Reference proteome</keyword>
<organism evidence="2 3">
    <name type="scientific">Brachionus plicatilis</name>
    <name type="common">Marine rotifer</name>
    <name type="synonym">Brachionus muelleri</name>
    <dbReference type="NCBI Taxonomy" id="10195"/>
    <lineage>
        <taxon>Eukaryota</taxon>
        <taxon>Metazoa</taxon>
        <taxon>Spiralia</taxon>
        <taxon>Gnathifera</taxon>
        <taxon>Rotifera</taxon>
        <taxon>Eurotatoria</taxon>
        <taxon>Monogononta</taxon>
        <taxon>Pseudotrocha</taxon>
        <taxon>Ploima</taxon>
        <taxon>Brachionidae</taxon>
        <taxon>Brachionus</taxon>
    </lineage>
</organism>
<accession>A0A3M7QZP3</accession>
<dbReference type="Proteomes" id="UP000276133">
    <property type="component" value="Unassembled WGS sequence"/>
</dbReference>
<evidence type="ECO:0000256" key="1">
    <source>
        <dbReference type="SAM" id="MobiDB-lite"/>
    </source>
</evidence>
<feature type="region of interest" description="Disordered" evidence="1">
    <location>
        <begin position="58"/>
        <end position="80"/>
    </location>
</feature>
<proteinExistence type="predicted"/>
<protein>
    <submittedName>
        <fullName evidence="2">Uncharacterized protein</fullName>
    </submittedName>
</protein>
<reference evidence="2 3" key="1">
    <citation type="journal article" date="2018" name="Sci. Rep.">
        <title>Genomic signatures of local adaptation to the degree of environmental predictability in rotifers.</title>
        <authorList>
            <person name="Franch-Gras L."/>
            <person name="Hahn C."/>
            <person name="Garcia-Roger E.M."/>
            <person name="Carmona M.J."/>
            <person name="Serra M."/>
            <person name="Gomez A."/>
        </authorList>
    </citation>
    <scope>NUCLEOTIDE SEQUENCE [LARGE SCALE GENOMIC DNA]</scope>
    <source>
        <strain evidence="2">HYR1</strain>
    </source>
</reference>
<sequence length="80" mass="9471">MYTIKNDSNLNNALVLVYLSIILKKCKRCFFLLNNSSKLFMKHFQALFVCLFNKKTQSKKRKLNKKPNNNLTSVKHDLNY</sequence>
<comment type="caution">
    <text evidence="2">The sequence shown here is derived from an EMBL/GenBank/DDBJ whole genome shotgun (WGS) entry which is preliminary data.</text>
</comment>
<dbReference type="EMBL" id="REGN01004696">
    <property type="protein sequence ID" value="RNA16488.1"/>
    <property type="molecule type" value="Genomic_DNA"/>
</dbReference>
<dbReference type="AlphaFoldDB" id="A0A3M7QZP3"/>